<proteinExistence type="predicted"/>
<protein>
    <submittedName>
        <fullName evidence="1">Uncharacterized protein</fullName>
    </submittedName>
</protein>
<reference evidence="1" key="1">
    <citation type="submission" date="2023-03" db="EMBL/GenBank/DDBJ databases">
        <title>Andean soil-derived lignocellulolytic bacterial consortium as a source of novel taxa and putative plastic-active enzymes.</title>
        <authorList>
            <person name="Diaz-Garcia L."/>
            <person name="Chuvochina M."/>
            <person name="Feuerriegel G."/>
            <person name="Bunk B."/>
            <person name="Sproer C."/>
            <person name="Streit W.R."/>
            <person name="Rodriguez L.M."/>
            <person name="Overmann J."/>
            <person name="Jimenez D.J."/>
        </authorList>
    </citation>
    <scope>NUCLEOTIDE SEQUENCE</scope>
    <source>
        <strain evidence="1">MAG 26</strain>
    </source>
</reference>
<evidence type="ECO:0000313" key="1">
    <source>
        <dbReference type="EMBL" id="WEK45456.1"/>
    </source>
</evidence>
<dbReference type="KEGG" id="acob:P0Y56_10460"/>
<dbReference type="AlphaFoldDB" id="A0AAJ5X6I4"/>
<dbReference type="Proteomes" id="UP001218362">
    <property type="component" value="Chromosome"/>
</dbReference>
<evidence type="ECO:0000313" key="2">
    <source>
        <dbReference type="Proteomes" id="UP001218362"/>
    </source>
</evidence>
<dbReference type="EMBL" id="CP119316">
    <property type="protein sequence ID" value="WEK45456.1"/>
    <property type="molecule type" value="Genomic_DNA"/>
</dbReference>
<name>A0AAJ5X6I4_9SPHN</name>
<gene>
    <name evidence="1" type="ORF">P0Y56_10460</name>
</gene>
<sequence>MSAENFDRLSQHDLARAEIEAWRAECLDLFAQGEVLIGALLELARDTGMRVNLYSIAAQRTVEAVRMIDLLIGADTEAKDASAVLASWQGLESRSEILAHGVCTETVDRDGRWFGLFDTISYRGNRAARGRWAVSRTEAEAFLQELEHSYIILKSQLGAIRLELGQMAA</sequence>
<accession>A0AAJ5X6I4</accession>
<organism evidence="1 2">
    <name type="scientific">Candidatus Andeanibacterium colombiense</name>
    <dbReference type="NCBI Taxonomy" id="3121345"/>
    <lineage>
        <taxon>Bacteria</taxon>
        <taxon>Pseudomonadati</taxon>
        <taxon>Pseudomonadota</taxon>
        <taxon>Alphaproteobacteria</taxon>
        <taxon>Sphingomonadales</taxon>
        <taxon>Sphingomonadaceae</taxon>
        <taxon>Candidatus Andeanibacterium</taxon>
    </lineage>
</organism>